<evidence type="ECO:0000313" key="3">
    <source>
        <dbReference type="Proteomes" id="UP000001964"/>
    </source>
</evidence>
<reference evidence="2 3" key="1">
    <citation type="submission" date="2006-08" db="EMBL/GenBank/DDBJ databases">
        <title>Complete sequence of Maricaulis maris MCS10.</title>
        <authorList>
            <consortium name="US DOE Joint Genome Institute"/>
            <person name="Copeland A."/>
            <person name="Lucas S."/>
            <person name="Lapidus A."/>
            <person name="Barry K."/>
            <person name="Detter J.C."/>
            <person name="Glavina del Rio T."/>
            <person name="Hammon N."/>
            <person name="Israni S."/>
            <person name="Dalin E."/>
            <person name="Tice H."/>
            <person name="Pitluck S."/>
            <person name="Saunders E."/>
            <person name="Brettin T."/>
            <person name="Bruce D."/>
            <person name="Han C."/>
            <person name="Tapia R."/>
            <person name="Gilna P."/>
            <person name="Schmutz J."/>
            <person name="Larimer F."/>
            <person name="Land M."/>
            <person name="Hauser L."/>
            <person name="Kyrpides N."/>
            <person name="Mikhailova N."/>
            <person name="Viollier P."/>
            <person name="Stephens C."/>
            <person name="Richardson P."/>
        </authorList>
    </citation>
    <scope>NUCLEOTIDE SEQUENCE [LARGE SCALE GENOMIC DNA]</scope>
    <source>
        <strain evidence="2 3">MCS10</strain>
    </source>
</reference>
<accession>Q0AMZ4</accession>
<dbReference type="Proteomes" id="UP000001964">
    <property type="component" value="Chromosome"/>
</dbReference>
<name>Q0AMZ4_MARMM</name>
<dbReference type="OrthoDB" id="7629373at2"/>
<protein>
    <submittedName>
        <fullName evidence="2">Uncharacterized protein</fullName>
    </submittedName>
</protein>
<evidence type="ECO:0000313" key="2">
    <source>
        <dbReference type="EMBL" id="ABI66343.1"/>
    </source>
</evidence>
<dbReference type="eggNOG" id="ENOG5032HJ7">
    <property type="taxonomic scope" value="Bacteria"/>
</dbReference>
<feature type="chain" id="PRO_5004168554" evidence="1">
    <location>
        <begin position="24"/>
        <end position="210"/>
    </location>
</feature>
<keyword evidence="3" id="KW-1185">Reference proteome</keyword>
<dbReference type="KEGG" id="mmr:Mmar10_2051"/>
<dbReference type="RefSeq" id="WP_011643988.1">
    <property type="nucleotide sequence ID" value="NC_008347.1"/>
</dbReference>
<dbReference type="HOGENOM" id="CLU_1308917_0_0_5"/>
<dbReference type="AlphaFoldDB" id="Q0AMZ4"/>
<proteinExistence type="predicted"/>
<gene>
    <name evidence="2" type="ordered locus">Mmar10_2051</name>
</gene>
<keyword evidence="1" id="KW-0732">Signal</keyword>
<dbReference type="STRING" id="394221.Mmar10_2051"/>
<dbReference type="EMBL" id="CP000449">
    <property type="protein sequence ID" value="ABI66343.1"/>
    <property type="molecule type" value="Genomic_DNA"/>
</dbReference>
<evidence type="ECO:0000256" key="1">
    <source>
        <dbReference type="SAM" id="SignalP"/>
    </source>
</evidence>
<feature type="signal peptide" evidence="1">
    <location>
        <begin position="1"/>
        <end position="23"/>
    </location>
</feature>
<sequence precursor="true">MRQSQIVSASLLALSMVGGGAIAAQDEALNSQYTQIDEACVQSQLPDEPVYEAVCPGLGGWMVHILSGEHGSASAYARPGSARTEYINAPTRGLFGGFHDVIEWRLDADGAFATIHRYVHYNTPDVVEFYEGIEEPNTLIVTALAAEGGYMVCPVAFVDASVLPDANLIARAVADELARGWDCGNEPVLFNDAMPDVESYFVSLGRKRAG</sequence>
<organism evidence="2 3">
    <name type="scientific">Maricaulis maris (strain MCS10)</name>
    <name type="common">Caulobacter maris</name>
    <dbReference type="NCBI Taxonomy" id="394221"/>
    <lineage>
        <taxon>Bacteria</taxon>
        <taxon>Pseudomonadati</taxon>
        <taxon>Pseudomonadota</taxon>
        <taxon>Alphaproteobacteria</taxon>
        <taxon>Maricaulales</taxon>
        <taxon>Maricaulaceae</taxon>
        <taxon>Maricaulis</taxon>
    </lineage>
</organism>